<dbReference type="EMBL" id="GG657758">
    <property type="protein sequence ID" value="EFL40953.1"/>
    <property type="molecule type" value="Genomic_DNA"/>
</dbReference>
<keyword evidence="3" id="KW-1185">Reference proteome</keyword>
<reference evidence="2" key="1">
    <citation type="submission" date="2009-02" db="EMBL/GenBank/DDBJ databases">
        <title>Annotation of Streptomyces griseoflavus strain Tu4000.</title>
        <authorList>
            <consortium name="The Broad Institute Genome Sequencing Platform"/>
            <consortium name="Broad Institute Microbial Sequencing Center"/>
            <person name="Fischbach M."/>
            <person name="Godfrey P."/>
            <person name="Ward D."/>
            <person name="Young S."/>
            <person name="Zeng Q."/>
            <person name="Koehrsen M."/>
            <person name="Alvarado L."/>
            <person name="Berlin A.M."/>
            <person name="Bochicchio J."/>
            <person name="Borenstein D."/>
            <person name="Chapman S.B."/>
            <person name="Chen Z."/>
            <person name="Engels R."/>
            <person name="Freedman E."/>
            <person name="Gellesch M."/>
            <person name="Goldberg J."/>
            <person name="Griggs A."/>
            <person name="Gujja S."/>
            <person name="Heilman E.R."/>
            <person name="Heiman D.I."/>
            <person name="Hepburn T.A."/>
            <person name="Howarth C."/>
            <person name="Jen D."/>
            <person name="Larson L."/>
            <person name="Lewis B."/>
            <person name="Mehta T."/>
            <person name="Park D."/>
            <person name="Pearson M."/>
            <person name="Richards J."/>
            <person name="Roberts A."/>
            <person name="Saif S."/>
            <person name="Shea T.D."/>
            <person name="Shenoy N."/>
            <person name="Sisk P."/>
            <person name="Stolte C."/>
            <person name="Sykes S.N."/>
            <person name="Thomson T."/>
            <person name="Walk T."/>
            <person name="White J."/>
            <person name="Yandava C."/>
            <person name="Straight P."/>
            <person name="Clardy J."/>
            <person name="Hung D."/>
            <person name="Kolter R."/>
            <person name="Mekalanos J."/>
            <person name="Walker S."/>
            <person name="Walsh C.T."/>
            <person name="Wieland-Brown L.C."/>
            <person name="Haas B."/>
            <person name="Nusbaum C."/>
            <person name="Birren B."/>
        </authorList>
    </citation>
    <scope>NUCLEOTIDE SEQUENCE [LARGE SCALE GENOMIC DNA]</scope>
    <source>
        <strain evidence="2">Tu4000</strain>
    </source>
</reference>
<organism evidence="2 3">
    <name type="scientific">Streptomyces griseoflavus Tu4000</name>
    <dbReference type="NCBI Taxonomy" id="467200"/>
    <lineage>
        <taxon>Bacteria</taxon>
        <taxon>Bacillati</taxon>
        <taxon>Actinomycetota</taxon>
        <taxon>Actinomycetes</taxon>
        <taxon>Kitasatosporales</taxon>
        <taxon>Streptomycetaceae</taxon>
        <taxon>Streptomyces</taxon>
    </lineage>
</organism>
<evidence type="ECO:0000313" key="2">
    <source>
        <dbReference type="EMBL" id="EFL40953.1"/>
    </source>
</evidence>
<gene>
    <name evidence="2" type="ORF">SSRG_03757</name>
</gene>
<evidence type="ECO:0000256" key="1">
    <source>
        <dbReference type="SAM" id="MobiDB-lite"/>
    </source>
</evidence>
<protein>
    <submittedName>
        <fullName evidence="2">Uncharacterized protein</fullName>
    </submittedName>
</protein>
<dbReference type="eggNOG" id="ENOG5030HV8">
    <property type="taxonomic scope" value="Bacteria"/>
</dbReference>
<dbReference type="AlphaFoldDB" id="D9XVR0"/>
<accession>D9XVR0</accession>
<feature type="region of interest" description="Disordered" evidence="1">
    <location>
        <begin position="41"/>
        <end position="92"/>
    </location>
</feature>
<dbReference type="STRING" id="467200.SSRG_03757"/>
<feature type="compositionally biased region" description="Basic and acidic residues" evidence="1">
    <location>
        <begin position="41"/>
        <end position="70"/>
    </location>
</feature>
<dbReference type="HOGENOM" id="CLU_2411917_0_0_11"/>
<name>D9XVR0_9ACTN</name>
<dbReference type="Pfam" id="PF14013">
    <property type="entry name" value="MT0933_antitox"/>
    <property type="match status" value="1"/>
</dbReference>
<proteinExistence type="predicted"/>
<evidence type="ECO:0000313" key="3">
    <source>
        <dbReference type="Proteomes" id="UP000002968"/>
    </source>
</evidence>
<dbReference type="Proteomes" id="UP000002968">
    <property type="component" value="Unassembled WGS sequence"/>
</dbReference>
<feature type="compositionally biased region" description="Basic and acidic residues" evidence="1">
    <location>
        <begin position="78"/>
        <end position="92"/>
    </location>
</feature>
<dbReference type="InterPro" id="IPR028037">
    <property type="entry name" value="Antitoxin_Rv0909/MT0933"/>
</dbReference>
<sequence>MRGPDQFKAVGAFRAKRAYRLFWVHLRKEFCMGILDKFKSNKAARDKAKHASDTAERKMNERTGGKHEGQIDTAQQQAERRLGMDRDRPDQP</sequence>